<evidence type="ECO:0000256" key="5">
    <source>
        <dbReference type="ARBA" id="ARBA00022840"/>
    </source>
</evidence>
<accession>A0A841RF24</accession>
<comment type="subcellular location">
    <subcellularLocation>
        <location evidence="9">Cytoplasm</location>
    </subcellularLocation>
</comment>
<evidence type="ECO:0000256" key="4">
    <source>
        <dbReference type="ARBA" id="ARBA00022777"/>
    </source>
</evidence>
<keyword evidence="12" id="KW-1185">Reference proteome</keyword>
<dbReference type="Proteomes" id="UP000587760">
    <property type="component" value="Unassembled WGS sequence"/>
</dbReference>
<proteinExistence type="inferred from homology"/>
<dbReference type="InterPro" id="IPR011877">
    <property type="entry name" value="Ribokinase"/>
</dbReference>
<feature type="binding site" evidence="9">
    <location>
        <position position="283"/>
    </location>
    <ligand>
        <name>K(+)</name>
        <dbReference type="ChEBI" id="CHEBI:29103"/>
    </ligand>
</feature>
<evidence type="ECO:0000256" key="6">
    <source>
        <dbReference type="ARBA" id="ARBA00022842"/>
    </source>
</evidence>
<feature type="binding site" evidence="9">
    <location>
        <begin position="38"/>
        <end position="42"/>
    </location>
    <ligand>
        <name>substrate</name>
    </ligand>
</feature>
<dbReference type="CDD" id="cd01174">
    <property type="entry name" value="ribokinase"/>
    <property type="match status" value="1"/>
</dbReference>
<feature type="binding site" evidence="9">
    <location>
        <begin position="10"/>
        <end position="12"/>
    </location>
    <ligand>
        <name>substrate</name>
    </ligand>
</feature>
<keyword evidence="2 9" id="KW-0479">Metal-binding</keyword>
<dbReference type="GO" id="GO:0004747">
    <property type="term" value="F:ribokinase activity"/>
    <property type="evidence" value="ECO:0007669"/>
    <property type="project" value="UniProtKB-UniRule"/>
</dbReference>
<name>A0A841RF24_9SPIO</name>
<comment type="activity regulation">
    <text evidence="9">Activated by a monovalent cation that binds near, but not in, the active site. The most likely occupant of the site in vivo is potassium. Ion binding induces a conformational change that may alter substrate affinity.</text>
</comment>
<dbReference type="GO" id="GO:0046872">
    <property type="term" value="F:metal ion binding"/>
    <property type="evidence" value="ECO:0007669"/>
    <property type="project" value="UniProtKB-KW"/>
</dbReference>
<feature type="binding site" evidence="9">
    <location>
        <position position="274"/>
    </location>
    <ligand>
        <name>K(+)</name>
        <dbReference type="ChEBI" id="CHEBI:29103"/>
    </ligand>
</feature>
<evidence type="ECO:0000313" key="12">
    <source>
        <dbReference type="Proteomes" id="UP000587760"/>
    </source>
</evidence>
<comment type="pathway">
    <text evidence="9">Carbohydrate metabolism; D-ribose degradation; D-ribose 5-phosphate from beta-D-ribopyranose: step 2/2.</text>
</comment>
<comment type="cofactor">
    <cofactor evidence="9">
        <name>Mg(2+)</name>
        <dbReference type="ChEBI" id="CHEBI:18420"/>
    </cofactor>
    <text evidence="9">Requires a divalent cation, most likely magnesium in vivo, as an electrophilic catalyst to aid phosphoryl group transfer. It is the chelate of the metal and the nucleotide that is the actual substrate.</text>
</comment>
<evidence type="ECO:0000256" key="3">
    <source>
        <dbReference type="ARBA" id="ARBA00022741"/>
    </source>
</evidence>
<keyword evidence="9" id="KW-0963">Cytoplasm</keyword>
<dbReference type="EC" id="2.7.1.15" evidence="9"/>
<evidence type="ECO:0000256" key="1">
    <source>
        <dbReference type="ARBA" id="ARBA00022679"/>
    </source>
</evidence>
<feature type="domain" description="Carbohydrate kinase PfkB" evidence="10">
    <location>
        <begin position="3"/>
        <end position="285"/>
    </location>
</feature>
<dbReference type="PANTHER" id="PTHR10584">
    <property type="entry name" value="SUGAR KINASE"/>
    <property type="match status" value="1"/>
</dbReference>
<keyword evidence="5 9" id="KW-0067">ATP-binding</keyword>
<comment type="caution">
    <text evidence="11">The sequence shown here is derived from an EMBL/GenBank/DDBJ whole genome shotgun (WGS) entry which is preliminary data.</text>
</comment>
<feature type="binding site" evidence="9">
    <location>
        <position position="277"/>
    </location>
    <ligand>
        <name>K(+)</name>
        <dbReference type="ChEBI" id="CHEBI:29103"/>
    </ligand>
</feature>
<sequence>MKILNFGSLNIDLVFRVDHIILPGETLSGGDVEYFAGGKGANQSVALSKAGAEVFHGGKIGEDGRWLLDKLNSYGVNTDFVKVYDGPSGQAIIQLTPRGENSIILSAGGNRKIEEKDIEQTLSSFSEGDYLVLQNEINGTEGIIRRAREKGMRICINPAPFDSSILSWPLDLVDILIVNEHEGAGLAGASGAFEEILDKLTRLFPGKDIVMTAGVEGAYYGCDDERIHVPAVKADAVDTTAAGDTFLGYYLAARIDGTDVRKAMEMAAEASAVTVSRPGAMDSIPFAAELKD</sequence>
<dbReference type="Pfam" id="PF00294">
    <property type="entry name" value="PfkB"/>
    <property type="match status" value="1"/>
</dbReference>
<evidence type="ECO:0000313" key="11">
    <source>
        <dbReference type="EMBL" id="MBB6481600.1"/>
    </source>
</evidence>
<dbReference type="GO" id="GO:0019303">
    <property type="term" value="P:D-ribose catabolic process"/>
    <property type="evidence" value="ECO:0007669"/>
    <property type="project" value="UniProtKB-UniRule"/>
</dbReference>
<dbReference type="InterPro" id="IPR002139">
    <property type="entry name" value="Ribo/fructo_kinase"/>
</dbReference>
<comment type="subunit">
    <text evidence="9">Homodimer.</text>
</comment>
<dbReference type="PRINTS" id="PR00990">
    <property type="entry name" value="RIBOKINASE"/>
</dbReference>
<dbReference type="GO" id="GO:0005737">
    <property type="term" value="C:cytoplasm"/>
    <property type="evidence" value="ECO:0007669"/>
    <property type="project" value="UniProtKB-SubCell"/>
</dbReference>
<dbReference type="PANTHER" id="PTHR10584:SF166">
    <property type="entry name" value="RIBOKINASE"/>
    <property type="match status" value="1"/>
</dbReference>
<dbReference type="InterPro" id="IPR029056">
    <property type="entry name" value="Ribokinase-like"/>
</dbReference>
<comment type="similarity">
    <text evidence="9">Belongs to the carbohydrate kinase PfkB family. Ribokinase subfamily.</text>
</comment>
<dbReference type="Gene3D" id="3.40.1190.20">
    <property type="match status" value="1"/>
</dbReference>
<feature type="binding site" evidence="9">
    <location>
        <position position="179"/>
    </location>
    <ligand>
        <name>ATP</name>
        <dbReference type="ChEBI" id="CHEBI:30616"/>
    </ligand>
</feature>
<feature type="binding site" evidence="9">
    <location>
        <position position="244"/>
    </location>
    <ligand>
        <name>substrate</name>
    </ligand>
</feature>
<reference evidence="11 12" key="1">
    <citation type="submission" date="2020-08" db="EMBL/GenBank/DDBJ databases">
        <title>Genomic Encyclopedia of Type Strains, Phase IV (KMG-IV): sequencing the most valuable type-strain genomes for metagenomic binning, comparative biology and taxonomic classification.</title>
        <authorList>
            <person name="Goeker M."/>
        </authorList>
    </citation>
    <scope>NUCLEOTIDE SEQUENCE [LARGE SCALE GENOMIC DNA]</scope>
    <source>
        <strain evidence="11 12">DSM 2461</strain>
    </source>
</reference>
<organism evidence="11 12">
    <name type="scientific">Spirochaeta isovalerica</name>
    <dbReference type="NCBI Taxonomy" id="150"/>
    <lineage>
        <taxon>Bacteria</taxon>
        <taxon>Pseudomonadati</taxon>
        <taxon>Spirochaetota</taxon>
        <taxon>Spirochaetia</taxon>
        <taxon>Spirochaetales</taxon>
        <taxon>Spirochaetaceae</taxon>
        <taxon>Spirochaeta</taxon>
    </lineage>
</organism>
<keyword evidence="4 9" id="KW-0418">Kinase</keyword>
<keyword evidence="1 9" id="KW-0808">Transferase</keyword>
<feature type="binding site" evidence="9">
    <location>
        <begin position="243"/>
        <end position="244"/>
    </location>
    <ligand>
        <name>ATP</name>
        <dbReference type="ChEBI" id="CHEBI:30616"/>
    </ligand>
</feature>
<keyword evidence="6 9" id="KW-0460">Magnesium</keyword>
<evidence type="ECO:0000259" key="10">
    <source>
        <dbReference type="Pfam" id="PF00294"/>
    </source>
</evidence>
<dbReference type="UniPathway" id="UPA00916">
    <property type="reaction ID" value="UER00889"/>
</dbReference>
<evidence type="ECO:0000256" key="2">
    <source>
        <dbReference type="ARBA" id="ARBA00022723"/>
    </source>
</evidence>
<feature type="binding site" evidence="9">
    <location>
        <position position="238"/>
    </location>
    <ligand>
        <name>K(+)</name>
        <dbReference type="ChEBI" id="CHEBI:29103"/>
    </ligand>
</feature>
<gene>
    <name evidence="9" type="primary">rbsK</name>
    <name evidence="11" type="ORF">HNR50_003280</name>
</gene>
<evidence type="ECO:0000256" key="7">
    <source>
        <dbReference type="ARBA" id="ARBA00022958"/>
    </source>
</evidence>
<dbReference type="GO" id="GO:0005524">
    <property type="term" value="F:ATP binding"/>
    <property type="evidence" value="ECO:0007669"/>
    <property type="project" value="UniProtKB-UniRule"/>
</dbReference>
<evidence type="ECO:0000256" key="9">
    <source>
        <dbReference type="HAMAP-Rule" id="MF_01987"/>
    </source>
</evidence>
<feature type="binding site" evidence="9">
    <location>
        <position position="136"/>
    </location>
    <ligand>
        <name>substrate</name>
    </ligand>
</feature>
<dbReference type="SUPFAM" id="SSF53613">
    <property type="entry name" value="Ribokinase-like"/>
    <property type="match status" value="1"/>
</dbReference>
<dbReference type="InterPro" id="IPR011611">
    <property type="entry name" value="PfkB_dom"/>
</dbReference>
<feature type="binding site" evidence="9">
    <location>
        <position position="240"/>
    </location>
    <ligand>
        <name>K(+)</name>
        <dbReference type="ChEBI" id="CHEBI:29103"/>
    </ligand>
</feature>
<dbReference type="EMBL" id="JACHGJ010000007">
    <property type="protein sequence ID" value="MBB6481600.1"/>
    <property type="molecule type" value="Genomic_DNA"/>
</dbReference>
<protein>
    <recommendedName>
        <fullName evidence="9">Ribokinase</fullName>
        <shortName evidence="9">RK</shortName>
        <ecNumber evidence="9">2.7.1.15</ecNumber>
    </recommendedName>
</protein>
<keyword evidence="3 9" id="KW-0547">Nucleotide-binding</keyword>
<feature type="binding site" evidence="9">
    <location>
        <begin position="212"/>
        <end position="217"/>
    </location>
    <ligand>
        <name>ATP</name>
        <dbReference type="ChEBI" id="CHEBI:30616"/>
    </ligand>
</feature>
<comment type="function">
    <text evidence="9">Catalyzes the phosphorylation of ribose at O-5 in a reaction requiring ATP and magnesium. The resulting D-ribose-5-phosphate can then be used either for sythesis of nucleotides, histidine, and tryptophan, or as a component of the pentose phosphate pathway.</text>
</comment>
<dbReference type="RefSeq" id="WP_184747840.1">
    <property type="nucleotide sequence ID" value="NZ_JACHGJ010000007.1"/>
</dbReference>
<dbReference type="AlphaFoldDB" id="A0A841RF24"/>
<dbReference type="HAMAP" id="MF_01987">
    <property type="entry name" value="Ribokinase"/>
    <property type="match status" value="1"/>
</dbReference>
<evidence type="ECO:0000256" key="8">
    <source>
        <dbReference type="ARBA" id="ARBA00023277"/>
    </source>
</evidence>
<comment type="caution">
    <text evidence="9">Lacks conserved residue(s) required for the propagation of feature annotation.</text>
</comment>
<keyword evidence="7 9" id="KW-0630">Potassium</keyword>
<feature type="active site" description="Proton acceptor" evidence="9">
    <location>
        <position position="244"/>
    </location>
</feature>
<keyword evidence="8 9" id="KW-0119">Carbohydrate metabolism</keyword>
<comment type="catalytic activity">
    <reaction evidence="9">
        <text>D-ribose + ATP = D-ribose 5-phosphate + ADP + H(+)</text>
        <dbReference type="Rhea" id="RHEA:13697"/>
        <dbReference type="ChEBI" id="CHEBI:15378"/>
        <dbReference type="ChEBI" id="CHEBI:30616"/>
        <dbReference type="ChEBI" id="CHEBI:47013"/>
        <dbReference type="ChEBI" id="CHEBI:78346"/>
        <dbReference type="ChEBI" id="CHEBI:456216"/>
        <dbReference type="EC" id="2.7.1.15"/>
    </reaction>
</comment>
<feature type="binding site" evidence="9">
    <location>
        <position position="279"/>
    </location>
    <ligand>
        <name>K(+)</name>
        <dbReference type="ChEBI" id="CHEBI:29103"/>
    </ligand>
</feature>